<accession>A0ABV0T4V8</accession>
<comment type="caution">
    <text evidence="2">The sequence shown here is derived from an EMBL/GenBank/DDBJ whole genome shotgun (WGS) entry which is preliminary data.</text>
</comment>
<evidence type="ECO:0000256" key="1">
    <source>
        <dbReference type="SAM" id="MobiDB-lite"/>
    </source>
</evidence>
<proteinExistence type="predicted"/>
<reference evidence="2 3" key="1">
    <citation type="submission" date="2021-06" db="EMBL/GenBank/DDBJ databases">
        <authorList>
            <person name="Palmer J.M."/>
        </authorList>
    </citation>
    <scope>NUCLEOTIDE SEQUENCE [LARGE SCALE GENOMIC DNA]</scope>
    <source>
        <strain evidence="3">if_2019</strain>
        <tissue evidence="2">Muscle</tissue>
    </source>
</reference>
<sequence>MCQWDCGGLRSNPPTDPQRPKLRSTAHRPHCKQCWWCTSPPSKMLDGGPELPRSRMEFVFHGLSEHFPCPSFCLSHHQSCMPLGLPVLIRCFRSPTGQKDPIGLLFQPESIPHCRCPPAGSRIAAATGTNNLATTALVSFLGNGGVEHGPLGLHVPHLARNLFEALPEVGVEALPHRRLHQAFPADPQDSFGSARSNQHPPPPSEPAHHQVVVSGKVRSPLHPSVQDMRLQVR</sequence>
<protein>
    <submittedName>
        <fullName evidence="2">Uncharacterized protein</fullName>
    </submittedName>
</protein>
<dbReference type="Proteomes" id="UP001482620">
    <property type="component" value="Unassembled WGS sequence"/>
</dbReference>
<keyword evidence="3" id="KW-1185">Reference proteome</keyword>
<gene>
    <name evidence="2" type="ORF">ILYODFUR_036499</name>
</gene>
<name>A0ABV0T4V8_9TELE</name>
<evidence type="ECO:0000313" key="2">
    <source>
        <dbReference type="EMBL" id="MEQ2227322.1"/>
    </source>
</evidence>
<dbReference type="EMBL" id="JAHRIQ010019046">
    <property type="protein sequence ID" value="MEQ2227322.1"/>
    <property type="molecule type" value="Genomic_DNA"/>
</dbReference>
<evidence type="ECO:0000313" key="3">
    <source>
        <dbReference type="Proteomes" id="UP001482620"/>
    </source>
</evidence>
<organism evidence="2 3">
    <name type="scientific">Ilyodon furcidens</name>
    <name type="common">goldbreast splitfin</name>
    <dbReference type="NCBI Taxonomy" id="33524"/>
    <lineage>
        <taxon>Eukaryota</taxon>
        <taxon>Metazoa</taxon>
        <taxon>Chordata</taxon>
        <taxon>Craniata</taxon>
        <taxon>Vertebrata</taxon>
        <taxon>Euteleostomi</taxon>
        <taxon>Actinopterygii</taxon>
        <taxon>Neopterygii</taxon>
        <taxon>Teleostei</taxon>
        <taxon>Neoteleostei</taxon>
        <taxon>Acanthomorphata</taxon>
        <taxon>Ovalentaria</taxon>
        <taxon>Atherinomorphae</taxon>
        <taxon>Cyprinodontiformes</taxon>
        <taxon>Goodeidae</taxon>
        <taxon>Ilyodon</taxon>
    </lineage>
</organism>
<feature type="region of interest" description="Disordered" evidence="1">
    <location>
        <begin position="183"/>
        <end position="209"/>
    </location>
</feature>